<protein>
    <submittedName>
        <fullName evidence="1">Uncharacterized protein</fullName>
    </submittedName>
</protein>
<organism evidence="1 2">
    <name type="scientific">Nonomuraea terrae</name>
    <dbReference type="NCBI Taxonomy" id="2530383"/>
    <lineage>
        <taxon>Bacteria</taxon>
        <taxon>Bacillati</taxon>
        <taxon>Actinomycetota</taxon>
        <taxon>Actinomycetes</taxon>
        <taxon>Streptosporangiales</taxon>
        <taxon>Streptosporangiaceae</taxon>
        <taxon>Nonomuraea</taxon>
    </lineage>
</organism>
<gene>
    <name evidence="1" type="ORF">E1286_04980</name>
</gene>
<proteinExistence type="predicted"/>
<name>A0A4V2YNJ2_9ACTN</name>
<sequence length="238" mass="26571">MIAYGQWETYVDAETSRQHVKELMAAGMTRGRISVLSGVTLTTLAKLLTGTPSNGGKPARRVLARTEKALLAVRANLDDLPDTALVDAAGTRRRVQSLAALGYTLKEQAEAIGRFPTNYQRIASQPFVSARVARAVRDLYDAWSMTPPPQTWTSERTRRHAAKRGWLPPLAWDDDLIDLTDEALAAALRERVEQMSDRDLVRAHTARYRDGDTTPLTLEASREYKRRVKARQRLGEAS</sequence>
<dbReference type="Proteomes" id="UP000295302">
    <property type="component" value="Unassembled WGS sequence"/>
</dbReference>
<dbReference type="EMBL" id="SMKQ01000008">
    <property type="protein sequence ID" value="TDD54547.1"/>
    <property type="molecule type" value="Genomic_DNA"/>
</dbReference>
<accession>A0A4V2YNJ2</accession>
<reference evidence="1 2" key="1">
    <citation type="submission" date="2019-03" db="EMBL/GenBank/DDBJ databases">
        <title>Draft genome sequences of novel Actinobacteria.</title>
        <authorList>
            <person name="Sahin N."/>
            <person name="Ay H."/>
            <person name="Saygin H."/>
        </authorList>
    </citation>
    <scope>NUCLEOTIDE SEQUENCE [LARGE SCALE GENOMIC DNA]</scope>
    <source>
        <strain evidence="1 2">CH32</strain>
    </source>
</reference>
<evidence type="ECO:0000313" key="1">
    <source>
        <dbReference type="EMBL" id="TDD54547.1"/>
    </source>
</evidence>
<comment type="caution">
    <text evidence="1">The sequence shown here is derived from an EMBL/GenBank/DDBJ whole genome shotgun (WGS) entry which is preliminary data.</text>
</comment>
<dbReference type="RefSeq" id="WP_132609126.1">
    <property type="nucleotide sequence ID" value="NZ_SMKQ01000008.1"/>
</dbReference>
<dbReference type="OrthoDB" id="4551696at2"/>
<evidence type="ECO:0000313" key="2">
    <source>
        <dbReference type="Proteomes" id="UP000295302"/>
    </source>
</evidence>
<dbReference type="AlphaFoldDB" id="A0A4V2YNJ2"/>
<keyword evidence="2" id="KW-1185">Reference proteome</keyword>